<dbReference type="GO" id="GO:0000160">
    <property type="term" value="P:phosphorelay signal transduction system"/>
    <property type="evidence" value="ECO:0007669"/>
    <property type="project" value="UniProtKB-UniRule"/>
</dbReference>
<dbReference type="PANTHER" id="PTHR28242:SF41">
    <property type="entry name" value="HISTIDINE CONTAINING PHOSPHOTRANSFER PROTEIN"/>
    <property type="match status" value="1"/>
</dbReference>
<dbReference type="InterPro" id="IPR045871">
    <property type="entry name" value="AHP1-5/YPD1"/>
</dbReference>
<name>A0AAE0CKD0_9ROSI</name>
<evidence type="ECO:0000313" key="4">
    <source>
        <dbReference type="Proteomes" id="UP001280121"/>
    </source>
</evidence>
<comment type="domain">
    <text evidence="2">Histidine-containing phosphotransfer domain (HPt) contains an active histidine that mediates the phosphotransfer.</text>
</comment>
<dbReference type="GO" id="GO:0009736">
    <property type="term" value="P:cytokinin-activated signaling pathway"/>
    <property type="evidence" value="ECO:0007669"/>
    <property type="project" value="UniProtKB-KW"/>
</dbReference>
<reference evidence="3" key="1">
    <citation type="journal article" date="2023" name="Plant J.">
        <title>Genome sequences and population genomics provide insights into the demographic history, inbreeding, and mutation load of two 'living fossil' tree species of Dipteronia.</title>
        <authorList>
            <person name="Feng Y."/>
            <person name="Comes H.P."/>
            <person name="Chen J."/>
            <person name="Zhu S."/>
            <person name="Lu R."/>
            <person name="Zhang X."/>
            <person name="Li P."/>
            <person name="Qiu J."/>
            <person name="Olsen K.M."/>
            <person name="Qiu Y."/>
        </authorList>
    </citation>
    <scope>NUCLEOTIDE SEQUENCE</scope>
    <source>
        <strain evidence="3">KIB01</strain>
    </source>
</reference>
<accession>A0AAE0CKD0</accession>
<keyword evidence="1 2" id="KW-0902">Two-component regulatory system</keyword>
<dbReference type="AlphaFoldDB" id="A0AAE0CKD0"/>
<gene>
    <name evidence="3" type="ORF">Ddye_014213</name>
</gene>
<comment type="subcellular location">
    <subcellularLocation>
        <location evidence="2">Cytoplasm</location>
        <location evidence="2">Cytosol</location>
    </subcellularLocation>
    <subcellularLocation>
        <location evidence="2">Nucleus</location>
    </subcellularLocation>
</comment>
<keyword evidence="4" id="KW-1185">Reference proteome</keyword>
<dbReference type="InterPro" id="IPR036641">
    <property type="entry name" value="HPT_dom_sf"/>
</dbReference>
<dbReference type="Proteomes" id="UP001280121">
    <property type="component" value="Unassembled WGS sequence"/>
</dbReference>
<sequence>MDREHLRQQIVTMRQSMLDEGILDQYFIQLEKLERDGIPDFAEDLTAVYFRDTIQRLAFIEEEIIGAIRVKNAVMQARQFFQEGNIEG</sequence>
<dbReference type="PANTHER" id="PTHR28242">
    <property type="entry name" value="PHOSPHORELAY INTERMEDIATE PROTEIN YPD1"/>
    <property type="match status" value="1"/>
</dbReference>
<dbReference type="GO" id="GO:0005829">
    <property type="term" value="C:cytosol"/>
    <property type="evidence" value="ECO:0007669"/>
    <property type="project" value="UniProtKB-SubCell"/>
</dbReference>
<dbReference type="GO" id="GO:0043424">
    <property type="term" value="F:protein histidine kinase binding"/>
    <property type="evidence" value="ECO:0007669"/>
    <property type="project" value="UniProtKB-UniRule"/>
</dbReference>
<dbReference type="GO" id="GO:0005634">
    <property type="term" value="C:nucleus"/>
    <property type="evidence" value="ECO:0007669"/>
    <property type="project" value="UniProtKB-SubCell"/>
</dbReference>
<evidence type="ECO:0000256" key="2">
    <source>
        <dbReference type="RuleBase" id="RU369004"/>
    </source>
</evidence>
<evidence type="ECO:0000256" key="1">
    <source>
        <dbReference type="ARBA" id="ARBA00023012"/>
    </source>
</evidence>
<organism evidence="3 4">
    <name type="scientific">Dipteronia dyeriana</name>
    <dbReference type="NCBI Taxonomy" id="168575"/>
    <lineage>
        <taxon>Eukaryota</taxon>
        <taxon>Viridiplantae</taxon>
        <taxon>Streptophyta</taxon>
        <taxon>Embryophyta</taxon>
        <taxon>Tracheophyta</taxon>
        <taxon>Spermatophyta</taxon>
        <taxon>Magnoliopsida</taxon>
        <taxon>eudicotyledons</taxon>
        <taxon>Gunneridae</taxon>
        <taxon>Pentapetalae</taxon>
        <taxon>rosids</taxon>
        <taxon>malvids</taxon>
        <taxon>Sapindales</taxon>
        <taxon>Sapindaceae</taxon>
        <taxon>Hippocastanoideae</taxon>
        <taxon>Acereae</taxon>
        <taxon>Dipteronia</taxon>
    </lineage>
</organism>
<dbReference type="EMBL" id="JANJYI010000004">
    <property type="protein sequence ID" value="KAK2654357.1"/>
    <property type="molecule type" value="Genomic_DNA"/>
</dbReference>
<dbReference type="Gene3D" id="1.20.120.160">
    <property type="entry name" value="HPT domain"/>
    <property type="match status" value="1"/>
</dbReference>
<protein>
    <recommendedName>
        <fullName evidence="2">Histidine-containing phosphotransfer protein</fullName>
    </recommendedName>
</protein>
<comment type="caution">
    <text evidence="3">The sequence shown here is derived from an EMBL/GenBank/DDBJ whole genome shotgun (WGS) entry which is preliminary data.</text>
</comment>
<comment type="function">
    <text evidence="2">Functions as a two-component phosphorelay mediators between cytokinin sensor histidine kinases and response regulators (B-type ARRs). Plays an important role in propagating cytokinin signal transduction.</text>
</comment>
<keyword evidence="2" id="KW-0932">Cytokinin signaling pathway</keyword>
<proteinExistence type="predicted"/>
<dbReference type="GO" id="GO:0009927">
    <property type="term" value="F:histidine phosphotransfer kinase activity"/>
    <property type="evidence" value="ECO:0007669"/>
    <property type="project" value="UniProtKB-UniRule"/>
</dbReference>
<evidence type="ECO:0000313" key="3">
    <source>
        <dbReference type="EMBL" id="KAK2654357.1"/>
    </source>
</evidence>